<dbReference type="RefSeq" id="WP_084702625.1">
    <property type="nucleotide sequence ID" value="NZ_FZOL01000006.1"/>
</dbReference>
<dbReference type="CDD" id="cd14744">
    <property type="entry name" value="PAAR_CT_2"/>
    <property type="match status" value="1"/>
</dbReference>
<protein>
    <submittedName>
        <fullName evidence="2">PAAR motif-containing protein</fullName>
    </submittedName>
</protein>
<keyword evidence="3" id="KW-1185">Reference proteome</keyword>
<gene>
    <name evidence="2" type="ORF">SAMN05444352_106216</name>
</gene>
<dbReference type="InterPro" id="IPR008727">
    <property type="entry name" value="PAAR_motif"/>
</dbReference>
<dbReference type="Proteomes" id="UP000198407">
    <property type="component" value="Unassembled WGS sequence"/>
</dbReference>
<sequence>MAKGNFIALGDKTTCGGSVVEGDTHINMFGFAHAREGHQVTCGVTGRVYTIIGGIERFTSNGRKAAGTLHSFSSCPCRAKLIPSISFMTYDYEDDPLPAGSQGRDSSQPGNDFRPAPAATAAHSASRTPQDLDIERCSGAFQLVDQWNMPCPTHDYALLRNGACLAGDTLNPEGYSHICYSAQATHLNVATSAPAPLLE</sequence>
<feature type="compositionally biased region" description="Low complexity" evidence="1">
    <location>
        <begin position="114"/>
        <end position="128"/>
    </location>
</feature>
<proteinExistence type="predicted"/>
<dbReference type="Pfam" id="PF05488">
    <property type="entry name" value="PAAR_motif"/>
    <property type="match status" value="1"/>
</dbReference>
<reference evidence="3" key="1">
    <citation type="submission" date="2017-06" db="EMBL/GenBank/DDBJ databases">
        <authorList>
            <person name="Varghese N."/>
            <person name="Submissions S."/>
        </authorList>
    </citation>
    <scope>NUCLEOTIDE SEQUENCE [LARGE SCALE GENOMIC DNA]</scope>
    <source>
        <strain evidence="3">DSM 22348</strain>
    </source>
</reference>
<dbReference type="STRING" id="1215104.GCA_000730585_03649"/>
<dbReference type="AlphaFoldDB" id="A0A239DS71"/>
<organism evidence="2 3">
    <name type="scientific">Pseudomonas japonica</name>
    <dbReference type="NCBI Taxonomy" id="256466"/>
    <lineage>
        <taxon>Bacteria</taxon>
        <taxon>Pseudomonadati</taxon>
        <taxon>Pseudomonadota</taxon>
        <taxon>Gammaproteobacteria</taxon>
        <taxon>Pseudomonadales</taxon>
        <taxon>Pseudomonadaceae</taxon>
        <taxon>Pseudomonas</taxon>
    </lineage>
</organism>
<evidence type="ECO:0000313" key="2">
    <source>
        <dbReference type="EMBL" id="SNS34778.1"/>
    </source>
</evidence>
<evidence type="ECO:0000256" key="1">
    <source>
        <dbReference type="SAM" id="MobiDB-lite"/>
    </source>
</evidence>
<dbReference type="OrthoDB" id="9204728at2"/>
<name>A0A239DS71_9PSED</name>
<accession>A0A239DS71</accession>
<feature type="region of interest" description="Disordered" evidence="1">
    <location>
        <begin position="96"/>
        <end position="130"/>
    </location>
</feature>
<evidence type="ECO:0000313" key="3">
    <source>
        <dbReference type="Proteomes" id="UP000198407"/>
    </source>
</evidence>
<dbReference type="EMBL" id="FZOL01000006">
    <property type="protein sequence ID" value="SNS34778.1"/>
    <property type="molecule type" value="Genomic_DNA"/>
</dbReference>